<dbReference type="PANTHER" id="PTHR42808:SF3">
    <property type="entry name" value="HYDROXYSTEROID DEHYDROGENASE-LIKE PROTEIN 2"/>
    <property type="match status" value="1"/>
</dbReference>
<protein>
    <submittedName>
        <fullName evidence="7">Glucose 1-dehydrogenase</fullName>
        <ecNumber evidence="7">1.1.1.47</ecNumber>
    </submittedName>
</protein>
<dbReference type="EC" id="1.1.1.47" evidence="7"/>
<dbReference type="Proteomes" id="UP000196573">
    <property type="component" value="Unassembled WGS sequence"/>
</dbReference>
<dbReference type="EMBL" id="FWPT01000001">
    <property type="protein sequence ID" value="SMA34853.1"/>
    <property type="molecule type" value="Genomic_DNA"/>
</dbReference>
<keyword evidence="3" id="KW-0521">NADP</keyword>
<keyword evidence="8" id="KW-1185">Reference proteome</keyword>
<evidence type="ECO:0000256" key="4">
    <source>
        <dbReference type="ARBA" id="ARBA00023002"/>
    </source>
</evidence>
<dbReference type="OrthoDB" id="9810935at2"/>
<name>A0A1X7AER7_9GAMM</name>
<dbReference type="PRINTS" id="PR00081">
    <property type="entry name" value="GDHRDH"/>
</dbReference>
<gene>
    <name evidence="7" type="primary">gdh</name>
    <name evidence="7" type="ORF">EHSB41UT_00459</name>
</gene>
<dbReference type="PRINTS" id="PR00080">
    <property type="entry name" value="SDRFAMILY"/>
</dbReference>
<reference evidence="7 8" key="1">
    <citation type="submission" date="2017-03" db="EMBL/GenBank/DDBJ databases">
        <authorList>
            <person name="Afonso C.L."/>
            <person name="Miller P.J."/>
            <person name="Scott M.A."/>
            <person name="Spackman E."/>
            <person name="Goraichik I."/>
            <person name="Dimitrov K.M."/>
            <person name="Suarez D.L."/>
            <person name="Swayne D.E."/>
        </authorList>
    </citation>
    <scope>NUCLEOTIDE SEQUENCE [LARGE SCALE GENOMIC DNA]</scope>
    <source>
        <strain evidence="7">SB41UT1</strain>
    </source>
</reference>
<dbReference type="RefSeq" id="WP_087106467.1">
    <property type="nucleotide sequence ID" value="NZ_CBCSCN010000004.1"/>
</dbReference>
<dbReference type="PANTHER" id="PTHR42808">
    <property type="entry name" value="HYDROXYSTEROID DEHYDROGENASE-LIKE PROTEIN 2"/>
    <property type="match status" value="1"/>
</dbReference>
<evidence type="ECO:0000313" key="8">
    <source>
        <dbReference type="Proteomes" id="UP000196573"/>
    </source>
</evidence>
<dbReference type="Gene3D" id="3.40.50.720">
    <property type="entry name" value="NAD(P)-binding Rossmann-like Domain"/>
    <property type="match status" value="1"/>
</dbReference>
<comment type="subcellular location">
    <subcellularLocation>
        <location evidence="1">Peroxisome</location>
    </subcellularLocation>
</comment>
<comment type="similarity">
    <text evidence="2 6">Belongs to the short-chain dehydrogenases/reductases (SDR) family.</text>
</comment>
<dbReference type="InterPro" id="IPR036291">
    <property type="entry name" value="NAD(P)-bd_dom_sf"/>
</dbReference>
<dbReference type="GO" id="GO:0047936">
    <property type="term" value="F:glucose 1-dehydrogenase [NAD(P)+] activity"/>
    <property type="evidence" value="ECO:0007669"/>
    <property type="project" value="UniProtKB-EC"/>
</dbReference>
<keyword evidence="4 7" id="KW-0560">Oxidoreductase</keyword>
<evidence type="ECO:0000256" key="3">
    <source>
        <dbReference type="ARBA" id="ARBA00022857"/>
    </source>
</evidence>
<sequence length="277" mass="30150">MQEVSLKNRTIFITGASRGIGREIALRCAREGANIVIAAKSDEPHPKLPGTIHSVAEEVVEAGGQALAIKVDVRDEESVKAAVAKAAEHFGGIDVVINNAGAISLTPVEVTPVKKYDLMNQINSRAVFVCSQAALPWLKKSEFGGHIINLSPPLNLDEKWLKPYAPYTLSKYGMTLLTLGMSGEFQRYGIAVNSLWPRTTIATAALNNVGDSSLNDRSRTPAIMADAAREILVTPDLALTGQTLLDEDLLRERGHTEFDHYAYNPEKADQLFPDLFL</sequence>
<accession>A0A1X7AER7</accession>
<dbReference type="AlphaFoldDB" id="A0A1X7AER7"/>
<dbReference type="InterPro" id="IPR051935">
    <property type="entry name" value="HSDL2"/>
</dbReference>
<dbReference type="SUPFAM" id="SSF51735">
    <property type="entry name" value="NAD(P)-binding Rossmann-fold domains"/>
    <property type="match status" value="1"/>
</dbReference>
<dbReference type="InterPro" id="IPR002347">
    <property type="entry name" value="SDR_fam"/>
</dbReference>
<evidence type="ECO:0000256" key="6">
    <source>
        <dbReference type="RuleBase" id="RU000363"/>
    </source>
</evidence>
<evidence type="ECO:0000256" key="5">
    <source>
        <dbReference type="ARBA" id="ARBA00023140"/>
    </source>
</evidence>
<dbReference type="NCBIfam" id="NF006133">
    <property type="entry name" value="PRK08278.1"/>
    <property type="match status" value="1"/>
</dbReference>
<organism evidence="7 8">
    <name type="scientific">Parendozoicomonas haliclonae</name>
    <dbReference type="NCBI Taxonomy" id="1960125"/>
    <lineage>
        <taxon>Bacteria</taxon>
        <taxon>Pseudomonadati</taxon>
        <taxon>Pseudomonadota</taxon>
        <taxon>Gammaproteobacteria</taxon>
        <taxon>Oceanospirillales</taxon>
        <taxon>Endozoicomonadaceae</taxon>
        <taxon>Parendozoicomonas</taxon>
    </lineage>
</organism>
<evidence type="ECO:0000256" key="2">
    <source>
        <dbReference type="ARBA" id="ARBA00006484"/>
    </source>
</evidence>
<dbReference type="FunFam" id="3.40.50.720:FF:000301">
    <property type="entry name" value="Hydroxysteroid dehydrogenase like 2"/>
    <property type="match status" value="1"/>
</dbReference>
<evidence type="ECO:0000313" key="7">
    <source>
        <dbReference type="EMBL" id="SMA34853.1"/>
    </source>
</evidence>
<evidence type="ECO:0000256" key="1">
    <source>
        <dbReference type="ARBA" id="ARBA00004275"/>
    </source>
</evidence>
<proteinExistence type="inferred from homology"/>
<keyword evidence="5" id="KW-0576">Peroxisome</keyword>
<dbReference type="Pfam" id="PF00106">
    <property type="entry name" value="adh_short"/>
    <property type="match status" value="1"/>
</dbReference>